<gene>
    <name evidence="3" type="ORF">RG540_PA15830</name>
</gene>
<evidence type="ECO:0000313" key="3">
    <source>
        <dbReference type="EMBL" id="CDN52259.1"/>
    </source>
</evidence>
<dbReference type="EMBL" id="HG938354">
    <property type="protein sequence ID" value="CDN52259.1"/>
    <property type="molecule type" value="Genomic_DNA"/>
</dbReference>
<dbReference type="PANTHER" id="PTHR47495">
    <property type="entry name" value="ALDEHYDE DEHYDROGENASE"/>
    <property type="match status" value="1"/>
</dbReference>
<sequence length="702" mass="74361">MAGLVHSLKDNPRLDRWLRFLGDRTVRIGTGKVELGQGVLTALAQIAAEELDLGIGQISMMSGNSVEGPGEGYTASSWSIEHSGAAIRLVAAEVRALALMHAALRLNASPDELTIVEGVFFRNGIPSGIDYWAIAGELDLSAEATGMVSPKPADAYRLVGTSVSRLDLPAKLTGSGFIQDMTLPGMLHARTLRQPGRGAALALLDEAAVRRKAAADINVIRIDNFLAFVGIDETAVRAAAVAAAEYSVWTNARALHPEQAKAEWVAAQPSIDRLIGDPLAGSIPDRVSATFSRPFLSHGSLAPSCAVAVYRDGMLTVWSHGQGMHPLRENIAKTVGLPLENVACHHVQGAGCYGHNGADDAALDAALVALALPGKPIRLMWRREEEFGYEPLSSAMIVTVHAALDAAGRPADWTTEIWSATHGQRPGVGGAYLLAAEAMKEPPPERKPFDIPLERGGGAVRNGIPLYDMAAKRISYHLIHDVPVRTSSLRGLGATLNVFAIEALIDELAARAGEDPVRYRLSTLSDPRARRTLERAAAMAGWSSRDAGGAGKGLGIGLARYKNASAYAAVVAAVEVDEAVRVTDIWCAVDAGLVINPDGVVNQVEGNIVQAISWTLIEEVGFGPQGISTVDWHSYPVIRFSDIPEIRVELIGADQHEALGVGECAGGPTAAAIGNAVAHALGMRIHDMPMTRERIMTAALRA</sequence>
<dbReference type="Gene3D" id="3.90.1170.50">
    <property type="entry name" value="Aldehyde oxidase/xanthine dehydrogenase, a/b hammerhead"/>
    <property type="match status" value="1"/>
</dbReference>
<dbReference type="Gene3D" id="3.30.365.10">
    <property type="entry name" value="Aldehyde oxidase/xanthine dehydrogenase, molybdopterin binding domain"/>
    <property type="match status" value="4"/>
</dbReference>
<dbReference type="RefSeq" id="WP_051909918.1">
    <property type="nucleotide sequence ID" value="NZ_HG938354.1"/>
</dbReference>
<dbReference type="SUPFAM" id="SSF56003">
    <property type="entry name" value="Molybdenum cofactor-binding domain"/>
    <property type="match status" value="2"/>
</dbReference>
<proteinExistence type="predicted"/>
<protein>
    <submittedName>
        <fullName evidence="3">Isoquinoline 1-oxidoreductase</fullName>
    </submittedName>
</protein>
<reference evidence="4" key="1">
    <citation type="journal article" date="2014" name="BMC Genomics">
        <title>Genome sequencing of two Neorhizobium galegae strains reveals a noeT gene responsible for the unusual acetylation of the nodulation factors.</title>
        <authorList>
            <person name="Osterman J."/>
            <person name="Marsh J."/>
            <person name="Laine P.K."/>
            <person name="Zeng Z."/>
            <person name="Alatalo E."/>
            <person name="Sullivan J.T."/>
            <person name="Young J.P."/>
            <person name="Thomas-Oates J."/>
            <person name="Paulin L."/>
            <person name="Lindstrom K."/>
        </authorList>
    </citation>
    <scope>NUCLEOTIDE SEQUENCE [LARGE SCALE GENOMIC DNA]</scope>
    <source>
        <strain evidence="4">HAMBI 540</strain>
    </source>
</reference>
<dbReference type="InterPro" id="IPR052516">
    <property type="entry name" value="N-heterocyclic_Hydroxylase"/>
</dbReference>
<evidence type="ECO:0000259" key="2">
    <source>
        <dbReference type="Pfam" id="PF20256"/>
    </source>
</evidence>
<dbReference type="Pfam" id="PF02738">
    <property type="entry name" value="MoCoBD_1"/>
    <property type="match status" value="1"/>
</dbReference>
<dbReference type="Proteomes" id="UP000028181">
    <property type="component" value="Plasmid pHAMBI540a"/>
</dbReference>
<dbReference type="GeneID" id="24260623"/>
<dbReference type="PIRSF" id="PIRSF036389">
    <property type="entry name" value="IOR_B"/>
    <property type="match status" value="1"/>
</dbReference>
<geneLocation type="plasmid" evidence="4">
    <name>II</name>
</geneLocation>
<dbReference type="AlphaFoldDB" id="A0A068T2H1"/>
<evidence type="ECO:0000313" key="4">
    <source>
        <dbReference type="Proteomes" id="UP000028181"/>
    </source>
</evidence>
<accession>A0A068T2H1</accession>
<feature type="domain" description="Aldehyde oxidase/xanthine dehydrogenase second molybdopterin binding" evidence="2">
    <location>
        <begin position="18"/>
        <end position="136"/>
    </location>
</feature>
<dbReference type="InterPro" id="IPR008274">
    <property type="entry name" value="AldOxase/xan_DH_MoCoBD1"/>
</dbReference>
<dbReference type="KEGG" id="ngg:RG540_PA15830"/>
<organism evidence="3 4">
    <name type="scientific">Neorhizobium galegae bv. orientalis str. HAMBI 540</name>
    <dbReference type="NCBI Taxonomy" id="1028800"/>
    <lineage>
        <taxon>Bacteria</taxon>
        <taxon>Pseudomonadati</taxon>
        <taxon>Pseudomonadota</taxon>
        <taxon>Alphaproteobacteria</taxon>
        <taxon>Hyphomicrobiales</taxon>
        <taxon>Rhizobiaceae</taxon>
        <taxon>Rhizobium/Agrobacterium group</taxon>
        <taxon>Neorhizobium</taxon>
    </lineage>
</organism>
<dbReference type="PANTHER" id="PTHR47495:SF1">
    <property type="entry name" value="BLL3820 PROTEIN"/>
    <property type="match status" value="1"/>
</dbReference>
<dbReference type="InterPro" id="IPR037165">
    <property type="entry name" value="AldOxase/xan_DH_Mopterin-bd_sf"/>
</dbReference>
<dbReference type="InterPro" id="IPR046867">
    <property type="entry name" value="AldOxase/xan_DH_MoCoBD2"/>
</dbReference>
<dbReference type="PATRIC" id="fig|1028800.3.peg.6242"/>
<feature type="domain" description="Aldehyde oxidase/xanthine dehydrogenase second molybdopterin binding" evidence="2">
    <location>
        <begin position="529"/>
        <end position="644"/>
    </location>
</feature>
<dbReference type="InterPro" id="IPR012368">
    <property type="entry name" value="OxRdtase_Mopterin-bd_su_IorB"/>
</dbReference>
<dbReference type="OrthoDB" id="9767994at2"/>
<dbReference type="HOGENOM" id="CLU_013917_0_0_5"/>
<keyword evidence="4" id="KW-1185">Reference proteome</keyword>
<feature type="domain" description="Aldehyde oxidase/xanthine dehydrogenase first molybdopterin binding" evidence="1">
    <location>
        <begin position="286"/>
        <end position="418"/>
    </location>
</feature>
<dbReference type="GO" id="GO:0016491">
    <property type="term" value="F:oxidoreductase activity"/>
    <property type="evidence" value="ECO:0007669"/>
    <property type="project" value="InterPro"/>
</dbReference>
<dbReference type="eggNOG" id="COG1529">
    <property type="taxonomic scope" value="Bacteria"/>
</dbReference>
<evidence type="ECO:0000259" key="1">
    <source>
        <dbReference type="Pfam" id="PF02738"/>
    </source>
</evidence>
<name>A0A068T2H1_NEOGA</name>
<keyword evidence="3" id="KW-0614">Plasmid</keyword>
<dbReference type="Pfam" id="PF20256">
    <property type="entry name" value="MoCoBD_2"/>
    <property type="match status" value="2"/>
</dbReference>